<dbReference type="GO" id="GO:0043917">
    <property type="term" value="F:ribose 1,5-bisphosphate isomerase activity"/>
    <property type="evidence" value="ECO:0007669"/>
    <property type="project" value="InterPro"/>
</dbReference>
<gene>
    <name evidence="4" type="ORF">HTIA_1280</name>
</gene>
<dbReference type="PATRIC" id="fig|1033806.12.peg.1273"/>
<dbReference type="EMBL" id="HF571520">
    <property type="protein sequence ID" value="CCQ33414.1"/>
    <property type="molecule type" value="Genomic_DNA"/>
</dbReference>
<accession>S6CT90</accession>
<keyword evidence="2 4" id="KW-0413">Isomerase</keyword>
<dbReference type="InterPro" id="IPR037171">
    <property type="entry name" value="NagB/RpiA_transferase-like"/>
</dbReference>
<dbReference type="NCBIfam" id="TIGR00524">
    <property type="entry name" value="eIF-2B_rel"/>
    <property type="match status" value="1"/>
</dbReference>
<reference evidence="4 5" key="1">
    <citation type="journal article" date="2014" name="Environ. Microbiol.">
        <title>Halorhabdus tiamatea: proteogenomics and glycosidase activity measurements identify the first cultivated euryarchaeon from a deep-sea anoxic brine lake as potential polysaccharide degrader.</title>
        <authorList>
            <person name="Werner J."/>
            <person name="Ferrer M."/>
            <person name="Michel G."/>
            <person name="Mann A.J."/>
            <person name="Huang S."/>
            <person name="Juarez S."/>
            <person name="Ciordia S."/>
            <person name="Albar J.P."/>
            <person name="Alcaide M."/>
            <person name="La Cono V."/>
            <person name="Yakimov M.M."/>
            <person name="Antunes A."/>
            <person name="Taborda M."/>
            <person name="Da Costa M.S."/>
            <person name="Amann R.I."/>
            <person name="Gloeckner F.O."/>
            <person name="Golyshina O.V."/>
            <person name="Golyshin P.N."/>
            <person name="Teeling H."/>
        </authorList>
    </citation>
    <scope>NUCLEOTIDE SEQUENCE [LARGE SCALE GENOMIC DNA]</scope>
    <source>
        <strain evidence="5">SARL4B</strain>
    </source>
</reference>
<dbReference type="Gene3D" id="1.20.120.420">
    <property type="entry name" value="translation initiation factor eif-2b, domain 1"/>
    <property type="match status" value="1"/>
</dbReference>
<evidence type="ECO:0000256" key="3">
    <source>
        <dbReference type="ARBA" id="ARBA00023277"/>
    </source>
</evidence>
<dbReference type="GO" id="GO:0046523">
    <property type="term" value="F:S-methyl-5-thioribose-1-phosphate isomerase activity"/>
    <property type="evidence" value="ECO:0007669"/>
    <property type="project" value="TreeGrafter"/>
</dbReference>
<dbReference type="AlphaFoldDB" id="S6CT90"/>
<comment type="similarity">
    <text evidence="1">Belongs to the eIF-2B alpha/beta/delta subunits family. R15P isomerase subfamily.</text>
</comment>
<dbReference type="PANTHER" id="PTHR43475">
    <property type="entry name" value="METHYLTHIORIBOSE-1-PHOSPHATE ISOMERASE"/>
    <property type="match status" value="1"/>
</dbReference>
<name>S6CT90_9EURY</name>
<dbReference type="GO" id="GO:0019509">
    <property type="term" value="P:L-methionine salvage from methylthioadenosine"/>
    <property type="evidence" value="ECO:0007669"/>
    <property type="project" value="TreeGrafter"/>
</dbReference>
<evidence type="ECO:0000313" key="5">
    <source>
        <dbReference type="Proteomes" id="UP000015381"/>
    </source>
</evidence>
<proteinExistence type="inferred from homology"/>
<evidence type="ECO:0000313" key="4">
    <source>
        <dbReference type="EMBL" id="CCQ33414.1"/>
    </source>
</evidence>
<protein>
    <submittedName>
        <fullName evidence="4">Ribose-1,5-bisphosphate isomerase</fullName>
    </submittedName>
</protein>
<dbReference type="HOGENOM" id="CLU_016218_2_1_2"/>
<organism evidence="4 5">
    <name type="scientific">Halorhabdus tiamatea SARL4B</name>
    <dbReference type="NCBI Taxonomy" id="1033806"/>
    <lineage>
        <taxon>Archaea</taxon>
        <taxon>Methanobacteriati</taxon>
        <taxon>Methanobacteriota</taxon>
        <taxon>Stenosarchaea group</taxon>
        <taxon>Halobacteria</taxon>
        <taxon>Halobacteriales</taxon>
        <taxon>Haloarculaceae</taxon>
        <taxon>Halorhabdus</taxon>
    </lineage>
</organism>
<dbReference type="Proteomes" id="UP000015381">
    <property type="component" value="Chromosome I"/>
</dbReference>
<dbReference type="KEGG" id="hti:HTIA_1280"/>
<evidence type="ECO:0000256" key="1">
    <source>
        <dbReference type="ARBA" id="ARBA00009229"/>
    </source>
</evidence>
<dbReference type="Gene3D" id="3.40.50.10470">
    <property type="entry name" value="Translation initiation factor eif-2b, domain 2"/>
    <property type="match status" value="1"/>
</dbReference>
<keyword evidence="3" id="KW-0119">Carbohydrate metabolism</keyword>
<sequence>MRDYVRPMTHQRVRTVSEQIENRDIRGTATIARETAQAIEVAADDAEAETPAEFRETIRVAARTLHEARPDDDSLSNALRYLFKRMDGETVATLQESVTSAARRFQENIDRARETLGQIGARRLQDGDTVMVHSHSADALATIEHALEAGKEIDAIVKETRPRKQGHIAAQQLQEWGVPTTLIVDSAARRYLDETDQVVVGADSIAADGSVVNRIGTSDLAVIARERGVPVTVAAQTVRLHPDSLTGHSAGIENRPEREVLDDATRKQIGEVSVENPAFDVTPARYVDAIVTERGQYPPESVVTLMRELYGGSARDPWLEE</sequence>
<dbReference type="PANTHER" id="PTHR43475:SF2">
    <property type="entry name" value="RIBOSE 1,5-BISPHOSPHATE ISOMERASE"/>
    <property type="match status" value="1"/>
</dbReference>
<dbReference type="SUPFAM" id="SSF100950">
    <property type="entry name" value="NagB/RpiA/CoA transferase-like"/>
    <property type="match status" value="1"/>
</dbReference>
<dbReference type="InterPro" id="IPR005250">
    <property type="entry name" value="R15Pi"/>
</dbReference>
<keyword evidence="5" id="KW-1185">Reference proteome</keyword>
<dbReference type="FunFam" id="3.40.50.10470:FF:000019">
    <property type="entry name" value="Ribose 1,5-bisphosphate isomerase"/>
    <property type="match status" value="1"/>
</dbReference>
<evidence type="ECO:0000256" key="2">
    <source>
        <dbReference type="ARBA" id="ARBA00023235"/>
    </source>
</evidence>
<dbReference type="InterPro" id="IPR027363">
    <property type="entry name" value="M1Pi_N"/>
</dbReference>
<dbReference type="InterPro" id="IPR000649">
    <property type="entry name" value="IF-2B-related"/>
</dbReference>
<dbReference type="InterPro" id="IPR042529">
    <property type="entry name" value="IF_2B-like_C"/>
</dbReference>
<dbReference type="NCBIfam" id="TIGR00511">
    <property type="entry name" value="ribulose_e2b2"/>
    <property type="match status" value="1"/>
</dbReference>
<dbReference type="InterPro" id="IPR011559">
    <property type="entry name" value="Initiation_fac_2B_a/b/d"/>
</dbReference>
<dbReference type="Pfam" id="PF01008">
    <property type="entry name" value="IF-2B"/>
    <property type="match status" value="1"/>
</dbReference>